<dbReference type="AlphaFoldDB" id="A0A9W7Y7F0"/>
<protein>
    <submittedName>
        <fullName evidence="1">Uncharacterized protein</fullName>
    </submittedName>
</protein>
<sequence length="293" mass="30622">MPDVIAGDAEGHVTLYTLGRRFSRNTLPAPVSALAAVSNPNAPSRYLVGDMGGRVASCHAQETIWKVHIDAMAAPNSLRPAVAAAATPDVMVNAVCEVWMPDRHGLLTNYMAVASGHGDIQLFALSMLKHTIPLACPCTCVCPGIFTGGGRDREDKRLGSGAMQAVLGDEAGRLFVLDNFEVEPYAQLDYPITRVFAVPLQSLGDRGTGGTDIVVCQTRSDTVFVLHNRRVVATYTSDFWPAVVGVTAEFGGIGPAIAVVDSGKPGVGGDGGSSSQASIHIVPLCPLLEGVGL</sequence>
<proteinExistence type="predicted"/>
<evidence type="ECO:0000313" key="1">
    <source>
        <dbReference type="EMBL" id="KAJ1726596.1"/>
    </source>
</evidence>
<evidence type="ECO:0000313" key="2">
    <source>
        <dbReference type="Proteomes" id="UP001143981"/>
    </source>
</evidence>
<dbReference type="Proteomes" id="UP001143981">
    <property type="component" value="Unassembled WGS sequence"/>
</dbReference>
<reference evidence="1" key="1">
    <citation type="submission" date="2022-07" db="EMBL/GenBank/DDBJ databases">
        <title>Phylogenomic reconstructions and comparative analyses of Kickxellomycotina fungi.</title>
        <authorList>
            <person name="Reynolds N.K."/>
            <person name="Stajich J.E."/>
            <person name="Barry K."/>
            <person name="Grigoriev I.V."/>
            <person name="Crous P."/>
            <person name="Smith M.E."/>
        </authorList>
    </citation>
    <scope>NUCLEOTIDE SEQUENCE</scope>
    <source>
        <strain evidence="1">BCRC 34381</strain>
    </source>
</reference>
<gene>
    <name evidence="1" type="ORF">LPJ61_005079</name>
</gene>
<comment type="caution">
    <text evidence="1">The sequence shown here is derived from an EMBL/GenBank/DDBJ whole genome shotgun (WGS) entry which is preliminary data.</text>
</comment>
<accession>A0A9W7Y7F0</accession>
<dbReference type="OrthoDB" id="2123049at2759"/>
<organism evidence="1 2">
    <name type="scientific">Coemansia biformis</name>
    <dbReference type="NCBI Taxonomy" id="1286918"/>
    <lineage>
        <taxon>Eukaryota</taxon>
        <taxon>Fungi</taxon>
        <taxon>Fungi incertae sedis</taxon>
        <taxon>Zoopagomycota</taxon>
        <taxon>Kickxellomycotina</taxon>
        <taxon>Kickxellomycetes</taxon>
        <taxon>Kickxellales</taxon>
        <taxon>Kickxellaceae</taxon>
        <taxon>Coemansia</taxon>
    </lineage>
</organism>
<dbReference type="EMBL" id="JANBOI010001471">
    <property type="protein sequence ID" value="KAJ1726596.1"/>
    <property type="molecule type" value="Genomic_DNA"/>
</dbReference>
<keyword evidence="2" id="KW-1185">Reference proteome</keyword>
<name>A0A9W7Y7F0_9FUNG</name>